<evidence type="ECO:0000256" key="1">
    <source>
        <dbReference type="SAM" id="MobiDB-lite"/>
    </source>
</evidence>
<proteinExistence type="predicted"/>
<keyword evidence="3" id="KW-1185">Reference proteome</keyword>
<feature type="compositionally biased region" description="Polar residues" evidence="1">
    <location>
        <begin position="750"/>
        <end position="759"/>
    </location>
</feature>
<dbReference type="InterPro" id="IPR011990">
    <property type="entry name" value="TPR-like_helical_dom_sf"/>
</dbReference>
<dbReference type="AlphaFoldDB" id="A0A2V3IZ92"/>
<dbReference type="Proteomes" id="UP000247409">
    <property type="component" value="Unassembled WGS sequence"/>
</dbReference>
<evidence type="ECO:0000313" key="2">
    <source>
        <dbReference type="EMBL" id="PXF47468.1"/>
    </source>
</evidence>
<sequence length="976" mass="109920">MVIGPFGVDAAAVTDVIAIVRDVADRVRAPRRILHDLTYIIDRESHTEVTDANQSGRFAANREYSVHSLLNEYPFLSDSHRELNGDNSALTWRTFVRLAARRDFFTDVVKTAERYQNNHMQEKILHLQREILDNFVELRDSFHINPCHNWLGAKTLKDCPSTYLRALKHEDQDHYAPIHRFVNDCRVVPIWSPAPKSPHLFHHPYGKKRLEVLLEVAKALETAHSCRWYHGRLTPSMILRLKPSSSKNMHRHHLEPVVVLNFFDEKNGCRSCERCSQIPLENPTTFSFRHNYTPTISGGSLTRAQDDVLIFANLLCWIYASELYDFTESHDWRSNREILQHVPWPLHFLVVDGLHLPMSTIHLWLSHLYKDHLEPHSFDQPFISLNPHTSGTITSTFPAGVPSESAAIHSCALRAVLRASSQDASEAIVHLGNYWREKAQAGIGLSRENGVNPHNYAMTNAYNCYLAATNLGSEEGLLCVARLQTAALYQIPILPSIHPPPTSSRILSIILHAALRGNQRAFYYLSRISKEGLHVIIDDTNPSITLPKRASQQEPVGELELLEVIWRIGRIFRTGGLGILRCEHTALGWLGFAAARGFPPASFDLGMHLVQTATNLREAVQGLEKLKLLCNNIPHESAFRACFRVGRWLYYGLPHEFPTYAQTNIEDSTNIQDRARSLSYIRKASDGGIPDAKVLYAVILRKGVAGVLDPDIPASDKLLSKVKDCPPAHYADAIQRITVAREAYDKQTRQHSFALSTGESIGSSSNGRKSSQNTSSTEDRPSGRKEKGRVFSMLGGGRRQRPENQGGDRGMQGVNEGNFKPKTNGKTKPAARGATDHFKRDVEDGFREPNGDMTRKGIARCFEVCENILTSGPPNFDKNWPGERLNPYPYYTAARLMIKHCASWAECASSEHSAAEQQAILGRARKHLIAATSVVTVQGADGQNMWEKLRTDWRQEDLSVIRKAKSELEQLRRRGF</sequence>
<comment type="caution">
    <text evidence="2">The sequence shown here is derived from an EMBL/GenBank/DDBJ whole genome shotgun (WGS) entry which is preliminary data.</text>
</comment>
<feature type="compositionally biased region" description="Low complexity" evidence="1">
    <location>
        <begin position="760"/>
        <end position="776"/>
    </location>
</feature>
<name>A0A2V3IZ92_9FLOR</name>
<organism evidence="2 3">
    <name type="scientific">Gracilariopsis chorda</name>
    <dbReference type="NCBI Taxonomy" id="448386"/>
    <lineage>
        <taxon>Eukaryota</taxon>
        <taxon>Rhodophyta</taxon>
        <taxon>Florideophyceae</taxon>
        <taxon>Rhodymeniophycidae</taxon>
        <taxon>Gracilariales</taxon>
        <taxon>Gracilariaceae</taxon>
        <taxon>Gracilariopsis</taxon>
    </lineage>
</organism>
<dbReference type="OrthoDB" id="10650900at2759"/>
<evidence type="ECO:0008006" key="4">
    <source>
        <dbReference type="Google" id="ProtNLM"/>
    </source>
</evidence>
<evidence type="ECO:0000313" key="3">
    <source>
        <dbReference type="Proteomes" id="UP000247409"/>
    </source>
</evidence>
<dbReference type="EMBL" id="NBIV01000024">
    <property type="protein sequence ID" value="PXF47468.1"/>
    <property type="molecule type" value="Genomic_DNA"/>
</dbReference>
<dbReference type="Gene3D" id="1.25.40.10">
    <property type="entry name" value="Tetratricopeptide repeat domain"/>
    <property type="match status" value="1"/>
</dbReference>
<feature type="compositionally biased region" description="Basic and acidic residues" evidence="1">
    <location>
        <begin position="777"/>
        <end position="789"/>
    </location>
</feature>
<accession>A0A2V3IZ92</accession>
<gene>
    <name evidence="2" type="ORF">BWQ96_02799</name>
</gene>
<protein>
    <recommendedName>
        <fullName evidence="4">Protein kinase domain-containing protein</fullName>
    </recommendedName>
</protein>
<reference evidence="2 3" key="1">
    <citation type="journal article" date="2018" name="Mol. Biol. Evol.">
        <title>Analysis of the draft genome of the red seaweed Gracilariopsis chorda provides insights into genome size evolution in Rhodophyta.</title>
        <authorList>
            <person name="Lee J."/>
            <person name="Yang E.C."/>
            <person name="Graf L."/>
            <person name="Yang J.H."/>
            <person name="Qiu H."/>
            <person name="Zel Zion U."/>
            <person name="Chan C.X."/>
            <person name="Stephens T.G."/>
            <person name="Weber A.P.M."/>
            <person name="Boo G.H."/>
            <person name="Boo S.M."/>
            <person name="Kim K.M."/>
            <person name="Shin Y."/>
            <person name="Jung M."/>
            <person name="Lee S.J."/>
            <person name="Yim H.S."/>
            <person name="Lee J.H."/>
            <person name="Bhattacharya D."/>
            <person name="Yoon H.S."/>
        </authorList>
    </citation>
    <scope>NUCLEOTIDE SEQUENCE [LARGE SCALE GENOMIC DNA]</scope>
    <source>
        <strain evidence="2 3">SKKU-2015</strain>
        <tissue evidence="2">Whole body</tissue>
    </source>
</reference>
<feature type="region of interest" description="Disordered" evidence="1">
    <location>
        <begin position="750"/>
        <end position="837"/>
    </location>
</feature>